<dbReference type="InterPro" id="IPR050185">
    <property type="entry name" value="Ub_carboxyl-term_hydrolase"/>
</dbReference>
<feature type="domain" description="Rhodanese" evidence="3">
    <location>
        <begin position="377"/>
        <end position="397"/>
    </location>
</feature>
<feature type="region of interest" description="Disordered" evidence="2">
    <location>
        <begin position="514"/>
        <end position="556"/>
    </location>
</feature>
<dbReference type="PROSITE" id="PS50235">
    <property type="entry name" value="USP_3"/>
    <property type="match status" value="1"/>
</dbReference>
<protein>
    <submittedName>
        <fullName evidence="5">Cysteine proteinase</fullName>
    </submittedName>
</protein>
<dbReference type="Gene3D" id="3.40.250.10">
    <property type="entry name" value="Rhodanese-like domain"/>
    <property type="match status" value="1"/>
</dbReference>
<feature type="compositionally biased region" description="Low complexity" evidence="2">
    <location>
        <begin position="206"/>
        <end position="219"/>
    </location>
</feature>
<feature type="region of interest" description="Disordered" evidence="2">
    <location>
        <begin position="81"/>
        <end position="172"/>
    </location>
</feature>
<feature type="compositionally biased region" description="Polar residues" evidence="2">
    <location>
        <begin position="131"/>
        <end position="143"/>
    </location>
</feature>
<keyword evidence="6" id="KW-1185">Reference proteome</keyword>
<name>A0A9P4NXC0_9PEZI</name>
<reference evidence="5" key="1">
    <citation type="journal article" date="2020" name="Stud. Mycol.">
        <title>101 Dothideomycetes genomes: a test case for predicting lifestyles and emergence of pathogens.</title>
        <authorList>
            <person name="Haridas S."/>
            <person name="Albert R."/>
            <person name="Binder M."/>
            <person name="Bloem J."/>
            <person name="Labutti K."/>
            <person name="Salamov A."/>
            <person name="Andreopoulos B."/>
            <person name="Baker S."/>
            <person name="Barry K."/>
            <person name="Bills G."/>
            <person name="Bluhm B."/>
            <person name="Cannon C."/>
            <person name="Castanera R."/>
            <person name="Culley D."/>
            <person name="Daum C."/>
            <person name="Ezra D."/>
            <person name="Gonzalez J."/>
            <person name="Henrissat B."/>
            <person name="Kuo A."/>
            <person name="Liang C."/>
            <person name="Lipzen A."/>
            <person name="Lutzoni F."/>
            <person name="Magnuson J."/>
            <person name="Mondo S."/>
            <person name="Nolan M."/>
            <person name="Ohm R."/>
            <person name="Pangilinan J."/>
            <person name="Park H.-J."/>
            <person name="Ramirez L."/>
            <person name="Alfaro M."/>
            <person name="Sun H."/>
            <person name="Tritt A."/>
            <person name="Yoshinaga Y."/>
            <person name="Zwiers L.-H."/>
            <person name="Turgeon B."/>
            <person name="Goodwin S."/>
            <person name="Spatafora J."/>
            <person name="Crous P."/>
            <person name="Grigoriev I."/>
        </authorList>
    </citation>
    <scope>NUCLEOTIDE SEQUENCE</scope>
    <source>
        <strain evidence="5">CBS 130266</strain>
    </source>
</reference>
<feature type="compositionally biased region" description="Acidic residues" evidence="2">
    <location>
        <begin position="579"/>
        <end position="593"/>
    </location>
</feature>
<feature type="domain" description="USP" evidence="4">
    <location>
        <begin position="714"/>
        <end position="1104"/>
    </location>
</feature>
<comment type="caution">
    <text evidence="5">The sequence shown here is derived from an EMBL/GenBank/DDBJ whole genome shotgun (WGS) entry which is preliminary data.</text>
</comment>
<feature type="region of interest" description="Disordered" evidence="2">
    <location>
        <begin position="642"/>
        <end position="670"/>
    </location>
</feature>
<feature type="region of interest" description="Disordered" evidence="2">
    <location>
        <begin position="568"/>
        <end position="593"/>
    </location>
</feature>
<dbReference type="GO" id="GO:0004843">
    <property type="term" value="F:cysteine-type deubiquitinase activity"/>
    <property type="evidence" value="ECO:0007669"/>
    <property type="project" value="InterPro"/>
</dbReference>
<evidence type="ECO:0000256" key="1">
    <source>
        <dbReference type="ARBA" id="ARBA00009085"/>
    </source>
</evidence>
<evidence type="ECO:0000256" key="2">
    <source>
        <dbReference type="SAM" id="MobiDB-lite"/>
    </source>
</evidence>
<dbReference type="GO" id="GO:0016579">
    <property type="term" value="P:protein deubiquitination"/>
    <property type="evidence" value="ECO:0007669"/>
    <property type="project" value="InterPro"/>
</dbReference>
<organism evidence="5 6">
    <name type="scientific">Tothia fuscella</name>
    <dbReference type="NCBI Taxonomy" id="1048955"/>
    <lineage>
        <taxon>Eukaryota</taxon>
        <taxon>Fungi</taxon>
        <taxon>Dikarya</taxon>
        <taxon>Ascomycota</taxon>
        <taxon>Pezizomycotina</taxon>
        <taxon>Dothideomycetes</taxon>
        <taxon>Pleosporomycetidae</taxon>
        <taxon>Venturiales</taxon>
        <taxon>Cylindrosympodiaceae</taxon>
        <taxon>Tothia</taxon>
    </lineage>
</organism>
<dbReference type="SUPFAM" id="SSF52821">
    <property type="entry name" value="Rhodanese/Cell cycle control phosphatase"/>
    <property type="match status" value="1"/>
</dbReference>
<dbReference type="Pfam" id="PF00443">
    <property type="entry name" value="UCH"/>
    <property type="match status" value="1"/>
</dbReference>
<dbReference type="SMART" id="SM00450">
    <property type="entry name" value="RHOD"/>
    <property type="match status" value="1"/>
</dbReference>
<dbReference type="InterPro" id="IPR038765">
    <property type="entry name" value="Papain-like_cys_pep_sf"/>
</dbReference>
<comment type="similarity">
    <text evidence="1">Belongs to the peptidase C19 family.</text>
</comment>
<feature type="compositionally biased region" description="Polar residues" evidence="2">
    <location>
        <begin position="84"/>
        <end position="94"/>
    </location>
</feature>
<dbReference type="AlphaFoldDB" id="A0A9P4NXC0"/>
<dbReference type="SUPFAM" id="SSF54001">
    <property type="entry name" value="Cysteine proteinases"/>
    <property type="match status" value="1"/>
</dbReference>
<feature type="compositionally biased region" description="Polar residues" evidence="2">
    <location>
        <begin position="237"/>
        <end position="249"/>
    </location>
</feature>
<feature type="compositionally biased region" description="Polar residues" evidence="2">
    <location>
        <begin position="334"/>
        <end position="349"/>
    </location>
</feature>
<dbReference type="EMBL" id="MU007017">
    <property type="protein sequence ID" value="KAF2434124.1"/>
    <property type="molecule type" value="Genomic_DNA"/>
</dbReference>
<accession>A0A9P4NXC0</accession>
<dbReference type="Pfam" id="PF00581">
    <property type="entry name" value="Rhodanese"/>
    <property type="match status" value="1"/>
</dbReference>
<dbReference type="InterPro" id="IPR028889">
    <property type="entry name" value="USP"/>
</dbReference>
<gene>
    <name evidence="5" type="ORF">EJ08DRAFT_668449</name>
</gene>
<feature type="compositionally biased region" description="Basic and acidic residues" evidence="2">
    <location>
        <begin position="568"/>
        <end position="578"/>
    </location>
</feature>
<dbReference type="PANTHER" id="PTHR21646">
    <property type="entry name" value="UBIQUITIN CARBOXYL-TERMINAL HYDROLASE"/>
    <property type="match status" value="1"/>
</dbReference>
<feature type="compositionally biased region" description="Polar residues" evidence="2">
    <location>
        <begin position="271"/>
        <end position="280"/>
    </location>
</feature>
<dbReference type="InterPro" id="IPR036873">
    <property type="entry name" value="Rhodanese-like_dom_sf"/>
</dbReference>
<dbReference type="Gene3D" id="3.90.70.10">
    <property type="entry name" value="Cysteine proteinases"/>
    <property type="match status" value="1"/>
</dbReference>
<evidence type="ECO:0000313" key="6">
    <source>
        <dbReference type="Proteomes" id="UP000800235"/>
    </source>
</evidence>
<dbReference type="OrthoDB" id="292964at2759"/>
<dbReference type="PANTHER" id="PTHR21646:SF23">
    <property type="entry name" value="UBIQUITIN CARBOXYL-TERMINAL HYDROLASE USP2"/>
    <property type="match status" value="1"/>
</dbReference>
<evidence type="ECO:0000259" key="4">
    <source>
        <dbReference type="PROSITE" id="PS50235"/>
    </source>
</evidence>
<dbReference type="CDD" id="cd02674">
    <property type="entry name" value="Peptidase_C19R"/>
    <property type="match status" value="1"/>
</dbReference>
<dbReference type="PROSITE" id="PS50206">
    <property type="entry name" value="RHODANESE_3"/>
    <property type="match status" value="1"/>
</dbReference>
<feature type="region of interest" description="Disordered" evidence="2">
    <location>
        <begin position="198"/>
        <end position="362"/>
    </location>
</feature>
<dbReference type="InterPro" id="IPR001394">
    <property type="entry name" value="Peptidase_C19_UCH"/>
</dbReference>
<evidence type="ECO:0000313" key="5">
    <source>
        <dbReference type="EMBL" id="KAF2434124.1"/>
    </source>
</evidence>
<dbReference type="InterPro" id="IPR001763">
    <property type="entry name" value="Rhodanese-like_dom"/>
</dbReference>
<sequence>MYAERLANFRKRDQGYIEYMVAMELIINIVPRHKDYPSLASSRGTSSNNLFREVLNRVNINGDRFEKIKEIIVNDNKRAGIASRSRSQTPNPQAQIPPFVRPASQQTSRPGSSRGVVPNDELFFDAPTNGARPTSRQPISRPQSVELPDSLRAASAGPPRTKPPVRPPKPEILHGRALSQATANGDASLHERLAKLRVSNNQATTNGSHSRSNSGSDHSIPAGSLPDASFRIPSPTDFKSNSTTTTMAPPSTRPMGPRAPQQPPKLPLDTQFANQFTTQMPKPPSPTYSPARNMQTPHGINPPRSTARSASGTGGRSNSVVTMSSASARAPGNNEDSGSYFPSQNGASHSDSRRKGSVGLPSEGRQIESHMLFDYMNLFNLLIIDVRSRQEFDQGHIDSQATICIEPLTLRREMNDENIQDTMILSPDSEQSLYAKRDQFDLVIYYDQSTLDTSFLTNAQRSENEDVLRILFDAMWELNVDKQLKRPPLLLVGGIEGWADLLGNASLKTSTTAATKAAKAQRPVRKPIAGPTPGNLLAMQRRKSRREYNPLDPEEERRWLESARKESVYKPLESIHDEDHDEDHDEVADDDEEASTFYRTPEDFLRRYPAVSAEQESMVTATPRQETHYPPVLPPSNTQLQLQMPPPSAPPTYQHFPNSQPSLPSRPAPVAPRFSYSGAHERTVAPYNAHAKTQGLEPYISQKDMAQNLLLPKTGLINFGVTCYMNATIQVLNATIPLSQVFKSGAFKQYVQKDNWRGSHGLLPPHFANLIQALWASGPNSVDACRPSTFRQLCGRLKTDWRQDEQQDAKEFLDWLLDYLHEDLNIKWRSPPAHVLTDHEESTREKLHKAFASQVEWGRYNKRDKSIVSDLFAGQHCSQLRCLSCGHTSTTFETFWSISVEIPRSGGYGGSGSGGGVGAKGWDIYDCLRSYCHEEKLSGDEKWVCPSCKKERDATKRITITRAPRYLVIHFKRFSASRSQSARKITTPISFPLTNLDISEFVLPPPTPIQRAESAKVMQDPNMLSNTEMEECTLPPHRYDAYAVMRHLGSTVTSGHYIALVRDKGRGRWRCFNDDRVSDFVPEELSPKQSLQNEQAYIVFFERQSGANVGDPRGR</sequence>
<feature type="compositionally biased region" description="Polar residues" evidence="2">
    <location>
        <begin position="288"/>
        <end position="327"/>
    </location>
</feature>
<proteinExistence type="inferred from homology"/>
<dbReference type="Proteomes" id="UP000800235">
    <property type="component" value="Unassembled WGS sequence"/>
</dbReference>
<evidence type="ECO:0000259" key="3">
    <source>
        <dbReference type="PROSITE" id="PS50206"/>
    </source>
</evidence>